<dbReference type="RefSeq" id="WP_310575303.1">
    <property type="nucleotide sequence ID" value="NZ_JAVKPK010000017.1"/>
</dbReference>
<evidence type="ECO:0000259" key="1">
    <source>
        <dbReference type="Pfam" id="PF08242"/>
    </source>
</evidence>
<gene>
    <name evidence="2" type="ORF">RG963_05655</name>
</gene>
<dbReference type="InterPro" id="IPR013217">
    <property type="entry name" value="Methyltransf_12"/>
</dbReference>
<protein>
    <submittedName>
        <fullName evidence="2">Methyltransferase domain-containing protein</fullName>
    </submittedName>
</protein>
<keyword evidence="2" id="KW-0489">Methyltransferase</keyword>
<feature type="domain" description="Methyltransferase type 12" evidence="1">
    <location>
        <begin position="50"/>
        <end position="147"/>
    </location>
</feature>
<name>A0ABU2D009_9EURY</name>
<dbReference type="PANTHER" id="PTHR43861">
    <property type="entry name" value="TRANS-ACONITATE 2-METHYLTRANSFERASE-RELATED"/>
    <property type="match status" value="1"/>
</dbReference>
<evidence type="ECO:0000313" key="3">
    <source>
        <dbReference type="Proteomes" id="UP001246244"/>
    </source>
</evidence>
<sequence>MGIAPKKSKFSWNEYFSDKKDGGHRHSTEEFLNKEAKEKLLHLDGGTSLLDFGCGAGELLIYYAPCYEMVVGVDFSPSMLDEARRKVAVNKYDNVCLIKADDKTVWNEVSSLFDRITTTEVLQYLTFEQIDSFIETASKYLNNDGKIVFFDIIEPRSYVLWKIGFFSKRIHYLKVLPTIFVELFDYICASLSNSPKDIIGYSHNPYKIEKIANKYGFEMEYIRSIYYEYRYHAILSRKLPL</sequence>
<dbReference type="PANTHER" id="PTHR43861:SF1">
    <property type="entry name" value="TRANS-ACONITATE 2-METHYLTRANSFERASE"/>
    <property type="match status" value="1"/>
</dbReference>
<organism evidence="2 3">
    <name type="scientific">Methanosarcina baikalica</name>
    <dbReference type="NCBI Taxonomy" id="3073890"/>
    <lineage>
        <taxon>Archaea</taxon>
        <taxon>Methanobacteriati</taxon>
        <taxon>Methanobacteriota</taxon>
        <taxon>Stenosarchaea group</taxon>
        <taxon>Methanomicrobia</taxon>
        <taxon>Methanosarcinales</taxon>
        <taxon>Methanosarcinaceae</taxon>
        <taxon>Methanosarcina</taxon>
    </lineage>
</organism>
<keyword evidence="3" id="KW-1185">Reference proteome</keyword>
<comment type="caution">
    <text evidence="2">The sequence shown here is derived from an EMBL/GenBank/DDBJ whole genome shotgun (WGS) entry which is preliminary data.</text>
</comment>
<reference evidence="3" key="1">
    <citation type="submission" date="2023-07" db="EMBL/GenBank/DDBJ databases">
        <title>Whole-genome sequencing of a new Methanosarcina sp. Z-7115.</title>
        <authorList>
            <person name="Zhilina T.N."/>
            <person name="Merkel A.Y."/>
        </authorList>
    </citation>
    <scope>NUCLEOTIDE SEQUENCE [LARGE SCALE GENOMIC DNA]</scope>
    <source>
        <strain evidence="3">Z-7115</strain>
    </source>
</reference>
<dbReference type="CDD" id="cd02440">
    <property type="entry name" value="AdoMet_MTases"/>
    <property type="match status" value="1"/>
</dbReference>
<dbReference type="Pfam" id="PF08242">
    <property type="entry name" value="Methyltransf_12"/>
    <property type="match status" value="1"/>
</dbReference>
<dbReference type="Proteomes" id="UP001246244">
    <property type="component" value="Unassembled WGS sequence"/>
</dbReference>
<evidence type="ECO:0000313" key="2">
    <source>
        <dbReference type="EMBL" id="MDR7665276.1"/>
    </source>
</evidence>
<proteinExistence type="predicted"/>
<dbReference type="GO" id="GO:0008168">
    <property type="term" value="F:methyltransferase activity"/>
    <property type="evidence" value="ECO:0007669"/>
    <property type="project" value="UniProtKB-KW"/>
</dbReference>
<accession>A0ABU2D009</accession>
<dbReference type="EMBL" id="JAVKPK010000017">
    <property type="protein sequence ID" value="MDR7665276.1"/>
    <property type="molecule type" value="Genomic_DNA"/>
</dbReference>
<keyword evidence="2" id="KW-0808">Transferase</keyword>
<dbReference type="GO" id="GO:0032259">
    <property type="term" value="P:methylation"/>
    <property type="evidence" value="ECO:0007669"/>
    <property type="project" value="UniProtKB-KW"/>
</dbReference>
<dbReference type="Gene3D" id="3.40.50.150">
    <property type="entry name" value="Vaccinia Virus protein VP39"/>
    <property type="match status" value="1"/>
</dbReference>
<dbReference type="SUPFAM" id="SSF53335">
    <property type="entry name" value="S-adenosyl-L-methionine-dependent methyltransferases"/>
    <property type="match status" value="1"/>
</dbReference>
<dbReference type="InterPro" id="IPR029063">
    <property type="entry name" value="SAM-dependent_MTases_sf"/>
</dbReference>